<dbReference type="Pfam" id="PF03226">
    <property type="entry name" value="Yippee-Mis18"/>
    <property type="match status" value="1"/>
</dbReference>
<name>A0A1U8H0U4_CAPAN</name>
<feature type="domain" description="Yippee" evidence="6">
    <location>
        <begin position="56"/>
        <end position="153"/>
    </location>
</feature>
<dbReference type="InterPro" id="IPR034751">
    <property type="entry name" value="Yippee"/>
</dbReference>
<dbReference type="KEGG" id="cann:107872516"/>
<dbReference type="InterPro" id="IPR039058">
    <property type="entry name" value="Yippee_fam"/>
</dbReference>
<dbReference type="OrthoDB" id="6407410at2759"/>
<accession>A0A1U8H0U4</accession>
<proteinExistence type="inferred from homology"/>
<reference evidence="7 8" key="1">
    <citation type="journal article" date="2014" name="Nat. Genet.">
        <title>Genome sequence of the hot pepper provides insights into the evolution of pungency in Capsicum species.</title>
        <authorList>
            <person name="Kim S."/>
            <person name="Park M."/>
            <person name="Yeom S.I."/>
            <person name="Kim Y.M."/>
            <person name="Lee J.M."/>
            <person name="Lee H.A."/>
            <person name="Seo E."/>
            <person name="Choi J."/>
            <person name="Cheong K."/>
            <person name="Kim K.T."/>
            <person name="Jung K."/>
            <person name="Lee G.W."/>
            <person name="Oh S.K."/>
            <person name="Bae C."/>
            <person name="Kim S.B."/>
            <person name="Lee H.Y."/>
            <person name="Kim S.Y."/>
            <person name="Kim M.S."/>
            <person name="Kang B.C."/>
            <person name="Jo Y.D."/>
            <person name="Yang H.B."/>
            <person name="Jeong H.J."/>
            <person name="Kang W.H."/>
            <person name="Kwon J.K."/>
            <person name="Shin C."/>
            <person name="Lim J.Y."/>
            <person name="Park J.H."/>
            <person name="Huh J.H."/>
            <person name="Kim J.S."/>
            <person name="Kim B.D."/>
            <person name="Cohen O."/>
            <person name="Paran I."/>
            <person name="Suh M.C."/>
            <person name="Lee S.B."/>
            <person name="Kim Y.K."/>
            <person name="Shin Y."/>
            <person name="Noh S.J."/>
            <person name="Park J."/>
            <person name="Seo Y.S."/>
            <person name="Kwon S.Y."/>
            <person name="Kim H.A."/>
            <person name="Park J.M."/>
            <person name="Kim H.J."/>
            <person name="Choi S.B."/>
            <person name="Bosland P.W."/>
            <person name="Reeves G."/>
            <person name="Jo S.H."/>
            <person name="Lee B.W."/>
            <person name="Cho H.T."/>
            <person name="Choi H.S."/>
            <person name="Lee M.S."/>
            <person name="Yu Y."/>
            <person name="Do Choi Y."/>
            <person name="Park B.S."/>
            <person name="van Deynze A."/>
            <person name="Ashrafi H."/>
            <person name="Hill T."/>
            <person name="Kim W.T."/>
            <person name="Pai H.S."/>
            <person name="Ahn H.K."/>
            <person name="Yeam I."/>
            <person name="Giovannoni J.J."/>
            <person name="Rose J.K."/>
            <person name="Sorensen I."/>
            <person name="Lee S.J."/>
            <person name="Kim R.W."/>
            <person name="Choi I.Y."/>
            <person name="Choi B.S."/>
            <person name="Lim J.S."/>
            <person name="Lee Y.H."/>
            <person name="Choi D."/>
        </authorList>
    </citation>
    <scope>NUCLEOTIDE SEQUENCE [LARGE SCALE GENOMIC DNA]</scope>
    <source>
        <strain evidence="8">cv. CM334</strain>
    </source>
</reference>
<dbReference type="Gramene" id="PHT81598">
    <property type="protein sequence ID" value="PHT81598"/>
    <property type="gene ID" value="T459_14613"/>
</dbReference>
<keyword evidence="5" id="KW-1133">Transmembrane helix</keyword>
<keyword evidence="8" id="KW-1185">Reference proteome</keyword>
<dbReference type="STRING" id="4072.A0A1U8H0U4"/>
<keyword evidence="5" id="KW-0472">Membrane</keyword>
<evidence type="ECO:0000256" key="5">
    <source>
        <dbReference type="SAM" id="Phobius"/>
    </source>
</evidence>
<comment type="similarity">
    <text evidence="1 4">Belongs to the yippee family.</text>
</comment>
<evidence type="ECO:0000313" key="8">
    <source>
        <dbReference type="Proteomes" id="UP000222542"/>
    </source>
</evidence>
<gene>
    <name evidence="7" type="ORF">T459_14613</name>
</gene>
<evidence type="ECO:0000256" key="4">
    <source>
        <dbReference type="RuleBase" id="RU110713"/>
    </source>
</evidence>
<dbReference type="OMA" id="RYIKAYE"/>
<dbReference type="GO" id="GO:0046872">
    <property type="term" value="F:metal ion binding"/>
    <property type="evidence" value="ECO:0007669"/>
    <property type="project" value="UniProtKB-KW"/>
</dbReference>
<protein>
    <recommendedName>
        <fullName evidence="4">Protein yippee-like</fullName>
    </recommendedName>
</protein>
<dbReference type="AlphaFoldDB" id="A0A1U8H0U4"/>
<comment type="caution">
    <text evidence="7">The sequence shown here is derived from an EMBL/GenBank/DDBJ whole genome shotgun (WGS) entry which is preliminary data.</text>
</comment>
<evidence type="ECO:0000256" key="2">
    <source>
        <dbReference type="ARBA" id="ARBA00022723"/>
    </source>
</evidence>
<keyword evidence="2" id="KW-0479">Metal-binding</keyword>
<keyword evidence="5" id="KW-0812">Transmembrane</keyword>
<sequence length="153" mass="17665">MPANLMKAFDSSNKKLIFLYISSFNINQIFCLLILLFLFLETFNFSTYMEGVVGPRIYSCCKCRNRVALHDDIVSKNFQARTGRAYLFTHAMNIVIGAKEDRQLMTGLHTVADVKCSDCGEVLGWKYVRAYDETQKYKEGKFVLENFKIVKEN</sequence>
<dbReference type="Proteomes" id="UP000222542">
    <property type="component" value="Unassembled WGS sequence"/>
</dbReference>
<reference evidence="7 8" key="2">
    <citation type="journal article" date="2017" name="Genome Biol.">
        <title>New reference genome sequences of hot pepper reveal the massive evolution of plant disease-resistance genes by retroduplication.</title>
        <authorList>
            <person name="Kim S."/>
            <person name="Park J."/>
            <person name="Yeom S.I."/>
            <person name="Kim Y.M."/>
            <person name="Seo E."/>
            <person name="Kim K.T."/>
            <person name="Kim M.S."/>
            <person name="Lee J.M."/>
            <person name="Cheong K."/>
            <person name="Shin H.S."/>
            <person name="Kim S.B."/>
            <person name="Han K."/>
            <person name="Lee J."/>
            <person name="Park M."/>
            <person name="Lee H.A."/>
            <person name="Lee H.Y."/>
            <person name="Lee Y."/>
            <person name="Oh S."/>
            <person name="Lee J.H."/>
            <person name="Choi E."/>
            <person name="Choi E."/>
            <person name="Lee S.E."/>
            <person name="Jeon J."/>
            <person name="Kim H."/>
            <person name="Choi G."/>
            <person name="Song H."/>
            <person name="Lee J."/>
            <person name="Lee S.C."/>
            <person name="Kwon J.K."/>
            <person name="Lee H.Y."/>
            <person name="Koo N."/>
            <person name="Hong Y."/>
            <person name="Kim R.W."/>
            <person name="Kang W.H."/>
            <person name="Huh J.H."/>
            <person name="Kang B.C."/>
            <person name="Yang T.J."/>
            <person name="Lee Y.H."/>
            <person name="Bennetzen J.L."/>
            <person name="Choi D."/>
        </authorList>
    </citation>
    <scope>NUCLEOTIDE SEQUENCE [LARGE SCALE GENOMIC DNA]</scope>
    <source>
        <strain evidence="8">cv. CM334</strain>
    </source>
</reference>
<dbReference type="PANTHER" id="PTHR13848">
    <property type="entry name" value="PROTEIN YIPPEE-LIKE CG15309-RELATED"/>
    <property type="match status" value="1"/>
</dbReference>
<evidence type="ECO:0000256" key="1">
    <source>
        <dbReference type="ARBA" id="ARBA00005613"/>
    </source>
</evidence>
<evidence type="ECO:0000313" key="7">
    <source>
        <dbReference type="EMBL" id="PHT81598.1"/>
    </source>
</evidence>
<dbReference type="EMBL" id="AYRZ02000005">
    <property type="protein sequence ID" value="PHT81598.1"/>
    <property type="molecule type" value="Genomic_DNA"/>
</dbReference>
<dbReference type="SMR" id="A0A1U8H0U4"/>
<organism evidence="7 8">
    <name type="scientific">Capsicum annuum</name>
    <name type="common">Capsicum pepper</name>
    <dbReference type="NCBI Taxonomy" id="4072"/>
    <lineage>
        <taxon>Eukaryota</taxon>
        <taxon>Viridiplantae</taxon>
        <taxon>Streptophyta</taxon>
        <taxon>Embryophyta</taxon>
        <taxon>Tracheophyta</taxon>
        <taxon>Spermatophyta</taxon>
        <taxon>Magnoliopsida</taxon>
        <taxon>eudicotyledons</taxon>
        <taxon>Gunneridae</taxon>
        <taxon>Pentapetalae</taxon>
        <taxon>asterids</taxon>
        <taxon>lamiids</taxon>
        <taxon>Solanales</taxon>
        <taxon>Solanaceae</taxon>
        <taxon>Solanoideae</taxon>
        <taxon>Capsiceae</taxon>
        <taxon>Capsicum</taxon>
    </lineage>
</organism>
<feature type="transmembrane region" description="Helical" evidence="5">
    <location>
        <begin position="16"/>
        <end position="40"/>
    </location>
</feature>
<keyword evidence="3" id="KW-0862">Zinc</keyword>
<evidence type="ECO:0000259" key="6">
    <source>
        <dbReference type="PROSITE" id="PS51792"/>
    </source>
</evidence>
<evidence type="ECO:0000256" key="3">
    <source>
        <dbReference type="ARBA" id="ARBA00022833"/>
    </source>
</evidence>
<dbReference type="InterPro" id="IPR004910">
    <property type="entry name" value="Yippee/Mis18/Cereblon"/>
</dbReference>
<dbReference type="PROSITE" id="PS51792">
    <property type="entry name" value="YIPPEE"/>
    <property type="match status" value="1"/>
</dbReference>